<evidence type="ECO:0000256" key="11">
    <source>
        <dbReference type="ARBA" id="ARBA00023027"/>
    </source>
</evidence>
<dbReference type="PROSITE" id="PS00470">
    <property type="entry name" value="IDH_IMDH"/>
    <property type="match status" value="1"/>
</dbReference>
<dbReference type="PANTHER" id="PTHR42979:SF1">
    <property type="entry name" value="3-ISOPROPYLMALATE DEHYDROGENASE"/>
    <property type="match status" value="1"/>
</dbReference>
<dbReference type="Pfam" id="PF00180">
    <property type="entry name" value="Iso_dh"/>
    <property type="match status" value="1"/>
</dbReference>
<evidence type="ECO:0000313" key="16">
    <source>
        <dbReference type="Proteomes" id="UP000016933"/>
    </source>
</evidence>
<dbReference type="SUPFAM" id="SSF53659">
    <property type="entry name" value="Isocitrate/Isopropylmalate dehydrogenase-like"/>
    <property type="match status" value="1"/>
</dbReference>
<name>M2XZW4_DOTSN</name>
<comment type="similarity">
    <text evidence="3">Belongs to the isocitrate and isopropylmalate dehydrogenases family.</text>
</comment>
<evidence type="ECO:0000256" key="2">
    <source>
        <dbReference type="ARBA" id="ARBA00001946"/>
    </source>
</evidence>
<gene>
    <name evidence="15" type="ORF">DOTSEDRAFT_66674</name>
</gene>
<dbReference type="OMA" id="INPTGMI"/>
<proteinExistence type="inferred from homology"/>
<dbReference type="GO" id="GO:0005829">
    <property type="term" value="C:cytosol"/>
    <property type="evidence" value="ECO:0007669"/>
    <property type="project" value="TreeGrafter"/>
</dbReference>
<reference evidence="16" key="1">
    <citation type="journal article" date="2012" name="PLoS Genet.">
        <title>The genomes of the fungal plant pathogens Cladosporium fulvum and Dothistroma septosporum reveal adaptation to different hosts and lifestyles but also signatures of common ancestry.</title>
        <authorList>
            <person name="de Wit P.J.G.M."/>
            <person name="van der Burgt A."/>
            <person name="Oekmen B."/>
            <person name="Stergiopoulos I."/>
            <person name="Abd-Elsalam K.A."/>
            <person name="Aerts A.L."/>
            <person name="Bahkali A.H."/>
            <person name="Beenen H.G."/>
            <person name="Chettri P."/>
            <person name="Cox M.P."/>
            <person name="Datema E."/>
            <person name="de Vries R.P."/>
            <person name="Dhillon B."/>
            <person name="Ganley A.R."/>
            <person name="Griffiths S.A."/>
            <person name="Guo Y."/>
            <person name="Hamelin R.C."/>
            <person name="Henrissat B."/>
            <person name="Kabir M.S."/>
            <person name="Jashni M.K."/>
            <person name="Kema G."/>
            <person name="Klaubauf S."/>
            <person name="Lapidus A."/>
            <person name="Levasseur A."/>
            <person name="Lindquist E."/>
            <person name="Mehrabi R."/>
            <person name="Ohm R.A."/>
            <person name="Owen T.J."/>
            <person name="Salamov A."/>
            <person name="Schwelm A."/>
            <person name="Schijlen E."/>
            <person name="Sun H."/>
            <person name="van den Burg H.A."/>
            <person name="van Ham R.C.H.J."/>
            <person name="Zhang S."/>
            <person name="Goodwin S.B."/>
            <person name="Grigoriev I.V."/>
            <person name="Collemare J."/>
            <person name="Bradshaw R.E."/>
        </authorList>
    </citation>
    <scope>NUCLEOTIDE SEQUENCE [LARGE SCALE GENOMIC DNA]</scope>
    <source>
        <strain evidence="16">NZE10 / CBS 128990</strain>
    </source>
</reference>
<dbReference type="PANTHER" id="PTHR42979">
    <property type="entry name" value="3-ISOPROPYLMALATE DEHYDROGENASE"/>
    <property type="match status" value="1"/>
</dbReference>
<dbReference type="Proteomes" id="UP000016933">
    <property type="component" value="Unassembled WGS sequence"/>
</dbReference>
<keyword evidence="8" id="KW-0479">Metal-binding</keyword>
<keyword evidence="6" id="KW-0432">Leucine biosynthesis</keyword>
<keyword evidence="10" id="KW-0560">Oxidoreductase</keyword>
<keyword evidence="16" id="KW-1185">Reference proteome</keyword>
<dbReference type="GO" id="GO:0009098">
    <property type="term" value="P:L-leucine biosynthetic process"/>
    <property type="evidence" value="ECO:0007669"/>
    <property type="project" value="UniProtKB-KW"/>
</dbReference>
<evidence type="ECO:0000256" key="1">
    <source>
        <dbReference type="ARBA" id="ARBA00001936"/>
    </source>
</evidence>
<dbReference type="InterPro" id="IPR019818">
    <property type="entry name" value="IsoCit/isopropylmalate_DH_CS"/>
</dbReference>
<dbReference type="EMBL" id="KB446546">
    <property type="protein sequence ID" value="EME38629.1"/>
    <property type="molecule type" value="Genomic_DNA"/>
</dbReference>
<dbReference type="eggNOG" id="KOG0786">
    <property type="taxonomic scope" value="Eukaryota"/>
</dbReference>
<evidence type="ECO:0000256" key="12">
    <source>
        <dbReference type="ARBA" id="ARBA00023211"/>
    </source>
</evidence>
<dbReference type="HOGENOM" id="CLU_031953_0_3_1"/>
<dbReference type="STRING" id="675120.M2XZW4"/>
<dbReference type="EC" id="1.1.1.85" evidence="5"/>
<comment type="cofactor">
    <cofactor evidence="1">
        <name>Mn(2+)</name>
        <dbReference type="ChEBI" id="CHEBI:29035"/>
    </cofactor>
</comment>
<dbReference type="OrthoDB" id="419183at2759"/>
<keyword evidence="11" id="KW-0520">NAD</keyword>
<reference evidence="15 16" key="2">
    <citation type="journal article" date="2012" name="PLoS Pathog.">
        <title>Diverse lifestyles and strategies of plant pathogenesis encoded in the genomes of eighteen Dothideomycetes fungi.</title>
        <authorList>
            <person name="Ohm R.A."/>
            <person name="Feau N."/>
            <person name="Henrissat B."/>
            <person name="Schoch C.L."/>
            <person name="Horwitz B.A."/>
            <person name="Barry K.W."/>
            <person name="Condon B.J."/>
            <person name="Copeland A.C."/>
            <person name="Dhillon B."/>
            <person name="Glaser F."/>
            <person name="Hesse C.N."/>
            <person name="Kosti I."/>
            <person name="LaButti K."/>
            <person name="Lindquist E.A."/>
            <person name="Lucas S."/>
            <person name="Salamov A.A."/>
            <person name="Bradshaw R.E."/>
            <person name="Ciuffetti L."/>
            <person name="Hamelin R.C."/>
            <person name="Kema G.H.J."/>
            <person name="Lawrence C."/>
            <person name="Scott J.A."/>
            <person name="Spatafora J.W."/>
            <person name="Turgeon B.G."/>
            <person name="de Wit P.J.G.M."/>
            <person name="Zhong S."/>
            <person name="Goodwin S.B."/>
            <person name="Grigoriev I.V."/>
        </authorList>
    </citation>
    <scope>NUCLEOTIDE SEQUENCE [LARGE SCALE GENOMIC DNA]</scope>
    <source>
        <strain evidence="16">NZE10 / CBS 128990</strain>
    </source>
</reference>
<organism evidence="15 16">
    <name type="scientific">Dothistroma septosporum (strain NZE10 / CBS 128990)</name>
    <name type="common">Red band needle blight fungus</name>
    <name type="synonym">Mycosphaerella pini</name>
    <dbReference type="NCBI Taxonomy" id="675120"/>
    <lineage>
        <taxon>Eukaryota</taxon>
        <taxon>Fungi</taxon>
        <taxon>Dikarya</taxon>
        <taxon>Ascomycota</taxon>
        <taxon>Pezizomycotina</taxon>
        <taxon>Dothideomycetes</taxon>
        <taxon>Dothideomycetidae</taxon>
        <taxon>Mycosphaerellales</taxon>
        <taxon>Mycosphaerellaceae</taxon>
        <taxon>Dothistroma</taxon>
    </lineage>
</organism>
<comment type="cofactor">
    <cofactor evidence="2">
        <name>Mg(2+)</name>
        <dbReference type="ChEBI" id="CHEBI:18420"/>
    </cofactor>
</comment>
<evidence type="ECO:0000256" key="4">
    <source>
        <dbReference type="ARBA" id="ARBA00011738"/>
    </source>
</evidence>
<accession>M2XZW4</accession>
<dbReference type="GO" id="GO:0051287">
    <property type="term" value="F:NAD binding"/>
    <property type="evidence" value="ECO:0007669"/>
    <property type="project" value="InterPro"/>
</dbReference>
<dbReference type="GO" id="GO:0000287">
    <property type="term" value="F:magnesium ion binding"/>
    <property type="evidence" value="ECO:0007669"/>
    <property type="project" value="InterPro"/>
</dbReference>
<comment type="subunit">
    <text evidence="4">Homodimer.</text>
</comment>
<keyword evidence="12" id="KW-0464">Manganese</keyword>
<evidence type="ECO:0000256" key="13">
    <source>
        <dbReference type="ARBA" id="ARBA00023304"/>
    </source>
</evidence>
<evidence type="ECO:0000256" key="6">
    <source>
        <dbReference type="ARBA" id="ARBA00022430"/>
    </source>
</evidence>
<keyword evidence="9" id="KW-0460">Magnesium</keyword>
<keyword evidence="7" id="KW-0028">Amino-acid biosynthesis</keyword>
<protein>
    <recommendedName>
        <fullName evidence="5">3-isopropylmalate dehydrogenase</fullName>
        <ecNumber evidence="5">1.1.1.85</ecNumber>
    </recommendedName>
</protein>
<evidence type="ECO:0000256" key="9">
    <source>
        <dbReference type="ARBA" id="ARBA00022842"/>
    </source>
</evidence>
<dbReference type="AlphaFoldDB" id="M2XZW4"/>
<evidence type="ECO:0000256" key="3">
    <source>
        <dbReference type="ARBA" id="ARBA00007769"/>
    </source>
</evidence>
<evidence type="ECO:0000256" key="10">
    <source>
        <dbReference type="ARBA" id="ARBA00023002"/>
    </source>
</evidence>
<evidence type="ECO:0000256" key="5">
    <source>
        <dbReference type="ARBA" id="ARBA00013101"/>
    </source>
</evidence>
<evidence type="ECO:0000256" key="7">
    <source>
        <dbReference type="ARBA" id="ARBA00022605"/>
    </source>
</evidence>
<dbReference type="SMART" id="SM01329">
    <property type="entry name" value="Iso_dh"/>
    <property type="match status" value="1"/>
</dbReference>
<keyword evidence="13" id="KW-0100">Branched-chain amino acid biosynthesis</keyword>
<evidence type="ECO:0000259" key="14">
    <source>
        <dbReference type="SMART" id="SM01329"/>
    </source>
</evidence>
<dbReference type="InterPro" id="IPR024084">
    <property type="entry name" value="IsoPropMal-DH-like_dom"/>
</dbReference>
<feature type="domain" description="Isopropylmalate dehydrogenase-like" evidence="14">
    <location>
        <begin position="5"/>
        <end position="352"/>
    </location>
</feature>
<dbReference type="FunFam" id="3.40.718.10:FF:000006">
    <property type="entry name" value="3-isopropylmalate dehydrogenase"/>
    <property type="match status" value="1"/>
</dbReference>
<dbReference type="InterPro" id="IPR004429">
    <property type="entry name" value="Isopropylmalate_DH"/>
</dbReference>
<evidence type="ECO:0000313" key="15">
    <source>
        <dbReference type="EMBL" id="EME38629.1"/>
    </source>
</evidence>
<evidence type="ECO:0000256" key="8">
    <source>
        <dbReference type="ARBA" id="ARBA00022723"/>
    </source>
</evidence>
<dbReference type="Gene3D" id="3.40.718.10">
    <property type="entry name" value="Isopropylmalate Dehydrogenase"/>
    <property type="match status" value="1"/>
</dbReference>
<dbReference type="GO" id="GO:0003862">
    <property type="term" value="F:3-isopropylmalate dehydrogenase activity"/>
    <property type="evidence" value="ECO:0007669"/>
    <property type="project" value="UniProtKB-EC"/>
</dbReference>
<sequence>MQTHTVVICAGHYCGPEVRTLSAMVLRAIERQTIDVTFNIVEHLIGGAAWDAFGVNITQTAIDDCIAASAVLVGAVGGPKWHDVGPGVEWGLERLRSTMRTFGNLRSITLYAPCLRERSALKAEVCADTDILIVRELTGGIHFGPRREYDKHCDKASDCDQYTKREIERVTRLAGSIASQEQPPLQADVLAASGRLWRSIVSQLMESEFPRVPLSHCSVNDAAMRLIRAPRSLSGVLLTSNMFGDILSDEASAIVGSIGLLPSASLTDVPSARITVPGLYEPVRGSAPDLSGKGVVNPMGAILSVAMMCGYSLNLQQAADAIERAVKSVLEAGICTPDLGGSSSTWAVANAIVKSLGDHDVYSREPGEKYEVRNGLTHEYSMRSVD</sequence>